<feature type="transmembrane region" description="Helical" evidence="1">
    <location>
        <begin position="423"/>
        <end position="442"/>
    </location>
</feature>
<protein>
    <submittedName>
        <fullName evidence="3">CHASE2 domain-containing protein</fullName>
    </submittedName>
</protein>
<feature type="transmembrane region" description="Helical" evidence="1">
    <location>
        <begin position="398"/>
        <end position="417"/>
    </location>
</feature>
<organism evidence="3 4">
    <name type="scientific">Amazonocrinis nigriterrae CENA67</name>
    <dbReference type="NCBI Taxonomy" id="2794033"/>
    <lineage>
        <taxon>Bacteria</taxon>
        <taxon>Bacillati</taxon>
        <taxon>Cyanobacteriota</taxon>
        <taxon>Cyanophyceae</taxon>
        <taxon>Nostocales</taxon>
        <taxon>Nostocaceae</taxon>
        <taxon>Amazonocrinis</taxon>
        <taxon>Amazonocrinis nigriterrae</taxon>
    </lineage>
</organism>
<proteinExistence type="predicted"/>
<keyword evidence="1" id="KW-1133">Transmembrane helix</keyword>
<evidence type="ECO:0000313" key="4">
    <source>
        <dbReference type="Proteomes" id="UP000632766"/>
    </source>
</evidence>
<dbReference type="SMART" id="SM01080">
    <property type="entry name" value="CHASE2"/>
    <property type="match status" value="1"/>
</dbReference>
<accession>A0A8J7HS77</accession>
<dbReference type="Pfam" id="PF05226">
    <property type="entry name" value="CHASE2"/>
    <property type="match status" value="1"/>
</dbReference>
<dbReference type="EMBL" id="JAECZC010000044">
    <property type="protein sequence ID" value="MBH8564487.1"/>
    <property type="molecule type" value="Genomic_DNA"/>
</dbReference>
<feature type="transmembrane region" description="Helical" evidence="1">
    <location>
        <begin position="374"/>
        <end position="391"/>
    </location>
</feature>
<dbReference type="RefSeq" id="WP_198126327.1">
    <property type="nucleotide sequence ID" value="NZ_JAECZC010000044.1"/>
</dbReference>
<keyword evidence="1" id="KW-0812">Transmembrane</keyword>
<evidence type="ECO:0000313" key="3">
    <source>
        <dbReference type="EMBL" id="MBH8564487.1"/>
    </source>
</evidence>
<reference evidence="3 4" key="1">
    <citation type="journal article" date="2021" name="Int. J. Syst. Evol. Microbiol.">
        <title>Amazonocrinis nigriterrae gen. nov., sp. nov., Atlanticothrix silvestris gen. nov., sp. nov. and Dendronalium phyllosphericum gen. nov., sp. nov., nostocacean cyanobacteria from Brazilian environments.</title>
        <authorList>
            <person name="Alvarenga D.O."/>
            <person name="Andreote A.P.D."/>
            <person name="Branco L.H.Z."/>
            <person name="Delbaje E."/>
            <person name="Cruz R.B."/>
            <person name="Varani A.M."/>
            <person name="Fiore M.F."/>
        </authorList>
    </citation>
    <scope>NUCLEOTIDE SEQUENCE [LARGE SCALE GENOMIC DNA]</scope>
    <source>
        <strain evidence="3 4">CENA67</strain>
    </source>
</reference>
<keyword evidence="4" id="KW-1185">Reference proteome</keyword>
<gene>
    <name evidence="3" type="ORF">I8748_20255</name>
</gene>
<sequence length="467" mass="52036">MDFLNLISALTAAATALITVLRFMRETENTTEPASGNGKIRSSLQMKKFQTAFLVSVIIVGLLMGIVRPIRILQPSELAAFDHLMRSRPIEQPDSRLLVVTVTEDDLEYQDQKNMERNAASLSSQALDKILRKLNQHQPRVIGLDIFRNFNVNPKFPELAKQFQKNDRLIATCSVGGTKAPPIITPKQYERLGFSNVPKDSNGVIRRQFLGMASDKRCPTQLSFSLQVALRYLQEESGISPITQTSDQKLQIGKVIFPKLVSDAGGYQLPRSEELGYQILLNYRSLKADQSIAQQITLTDILEGSHDAKLPSLVNDRIILIGTNAPKSFGDFHMTPYGTEMPGVLIQAHMVSQIISAVLDQRPLLWWWPQVSEMIWVWLWAFFVGILIEYWRSLISRALVVIIAIGILSGLCFLAFIQGGWLPLIPTILGLMLTAVCVVIALPHVQITPTTSITSTTSTTPTTPSNR</sequence>
<comment type="caution">
    <text evidence="3">The sequence shown here is derived from an EMBL/GenBank/DDBJ whole genome shotgun (WGS) entry which is preliminary data.</text>
</comment>
<dbReference type="AlphaFoldDB" id="A0A8J7HS77"/>
<name>A0A8J7HS77_9NOST</name>
<feature type="transmembrane region" description="Helical" evidence="1">
    <location>
        <begin position="49"/>
        <end position="67"/>
    </location>
</feature>
<dbReference type="InterPro" id="IPR007890">
    <property type="entry name" value="CHASE2"/>
</dbReference>
<keyword evidence="1" id="KW-0472">Membrane</keyword>
<feature type="domain" description="CHASE2" evidence="2">
    <location>
        <begin position="73"/>
        <end position="387"/>
    </location>
</feature>
<feature type="transmembrane region" description="Helical" evidence="1">
    <location>
        <begin position="6"/>
        <end position="24"/>
    </location>
</feature>
<evidence type="ECO:0000259" key="2">
    <source>
        <dbReference type="SMART" id="SM01080"/>
    </source>
</evidence>
<evidence type="ECO:0000256" key="1">
    <source>
        <dbReference type="SAM" id="Phobius"/>
    </source>
</evidence>
<dbReference type="Proteomes" id="UP000632766">
    <property type="component" value="Unassembled WGS sequence"/>
</dbReference>